<feature type="transmembrane region" description="Helical" evidence="1">
    <location>
        <begin position="51"/>
        <end position="69"/>
    </location>
</feature>
<feature type="transmembrane region" description="Helical" evidence="1">
    <location>
        <begin position="20"/>
        <end position="39"/>
    </location>
</feature>
<proteinExistence type="predicted"/>
<evidence type="ECO:0000313" key="2">
    <source>
        <dbReference type="EMBL" id="RAZ81320.1"/>
    </source>
</evidence>
<name>A0A365L7D7_9BACL</name>
<evidence type="ECO:0000313" key="3">
    <source>
        <dbReference type="Proteomes" id="UP000251002"/>
    </source>
</evidence>
<accession>A0A365L7D7</accession>
<dbReference type="AlphaFoldDB" id="A0A365L7D7"/>
<comment type="caution">
    <text evidence="2">The sequence shown here is derived from an EMBL/GenBank/DDBJ whole genome shotgun (WGS) entry which is preliminary data.</text>
</comment>
<organism evidence="2 3">
    <name type="scientific">Planococcus halotolerans</name>
    <dbReference type="NCBI Taxonomy" id="2233542"/>
    <lineage>
        <taxon>Bacteria</taxon>
        <taxon>Bacillati</taxon>
        <taxon>Bacillota</taxon>
        <taxon>Bacilli</taxon>
        <taxon>Bacillales</taxon>
        <taxon>Caryophanaceae</taxon>
        <taxon>Planococcus</taxon>
    </lineage>
</organism>
<dbReference type="Proteomes" id="UP000251002">
    <property type="component" value="Unassembled WGS sequence"/>
</dbReference>
<keyword evidence="1" id="KW-0812">Transmembrane</keyword>
<dbReference type="EMBL" id="QLZR01000001">
    <property type="protein sequence ID" value="RAZ81320.1"/>
    <property type="molecule type" value="Genomic_DNA"/>
</dbReference>
<keyword evidence="1" id="KW-0472">Membrane</keyword>
<keyword evidence="1" id="KW-1133">Transmembrane helix</keyword>
<gene>
    <name evidence="2" type="ORF">DP120_03285</name>
</gene>
<protein>
    <submittedName>
        <fullName evidence="2">Uncharacterized protein</fullName>
    </submittedName>
</protein>
<reference evidence="2 3" key="1">
    <citation type="submission" date="2018-06" db="EMBL/GenBank/DDBJ databases">
        <title>The draft genome sequences of strains SCU63 and S1.</title>
        <authorList>
            <person name="Gan L."/>
        </authorList>
    </citation>
    <scope>NUCLEOTIDE SEQUENCE [LARGE SCALE GENOMIC DNA]</scope>
    <source>
        <strain evidence="2 3">SCU63</strain>
    </source>
</reference>
<keyword evidence="3" id="KW-1185">Reference proteome</keyword>
<sequence>MADKTVYYQGTEFYAMTLIYFFYIGFFVLVYGNIVSFVAEILQRKWFERADWLYVLILGAFGSAIGLVFPVWNFIIAGILVAMLFGIIDKWLLKRWQLDKGNKALFITPFVAFALLWGYYHFASPSLPAHTAEQAVEFATSDSGTSIDRFPEEVGTWQGEIEGYQVKRITAVEKMDEETYMVIFTEEWQKGRVDDSWMMSYEVDRNSSILREEEGDMPPYDK</sequence>
<feature type="transmembrane region" description="Helical" evidence="1">
    <location>
        <begin position="104"/>
        <end position="122"/>
    </location>
</feature>
<evidence type="ECO:0000256" key="1">
    <source>
        <dbReference type="SAM" id="Phobius"/>
    </source>
</evidence>